<protein>
    <recommendedName>
        <fullName evidence="1">Coenzyme F420 hydrogenase/dehydrogenase beta subunit C-terminal domain-containing protein</fullName>
    </recommendedName>
</protein>
<dbReference type="InterPro" id="IPR045220">
    <property type="entry name" value="FRHB/FDHB/HCAR-like"/>
</dbReference>
<evidence type="ECO:0000259" key="1">
    <source>
        <dbReference type="Pfam" id="PF04432"/>
    </source>
</evidence>
<organism evidence="2">
    <name type="scientific">marine sediment metagenome</name>
    <dbReference type="NCBI Taxonomy" id="412755"/>
    <lineage>
        <taxon>unclassified sequences</taxon>
        <taxon>metagenomes</taxon>
        <taxon>ecological metagenomes</taxon>
    </lineage>
</organism>
<dbReference type="PANTHER" id="PTHR31332">
    <property type="entry name" value="7-HYDROXYMETHYL CHLOROPHYLL A REDUCTASE, CHLOROPLASTIC"/>
    <property type="match status" value="1"/>
</dbReference>
<evidence type="ECO:0000313" key="2">
    <source>
        <dbReference type="EMBL" id="GAI05991.1"/>
    </source>
</evidence>
<gene>
    <name evidence="2" type="ORF">S06H3_23291</name>
</gene>
<dbReference type="PANTHER" id="PTHR31332:SF0">
    <property type="entry name" value="7-HYDROXYMETHYL CHLOROPHYLL A REDUCTASE, CHLOROPLASTIC"/>
    <property type="match status" value="1"/>
</dbReference>
<name>X1LJJ8_9ZZZZ</name>
<comment type="caution">
    <text evidence="2">The sequence shown here is derived from an EMBL/GenBank/DDBJ whole genome shotgun (WGS) entry which is preliminary data.</text>
</comment>
<feature type="non-terminal residue" evidence="2">
    <location>
        <position position="1"/>
    </location>
</feature>
<dbReference type="EMBL" id="BARV01012630">
    <property type="protein sequence ID" value="GAI05991.1"/>
    <property type="molecule type" value="Genomic_DNA"/>
</dbReference>
<sequence length="120" mass="13816">YEIPLEEVRRYIRPGCKVCLDMTAENADISVGMVEGQEGYNTIIVRTELGKRLIESAIKSGYIQTGHLDDERWKHLIEASLDKKKRAIAEAENRGESLPYYSRIIELKEEISREEGRNEC</sequence>
<proteinExistence type="predicted"/>
<dbReference type="InterPro" id="IPR007525">
    <property type="entry name" value="FrhB_FdhB_C"/>
</dbReference>
<dbReference type="GO" id="GO:0052592">
    <property type="term" value="F:oxidoreductase activity, acting on CH or CH2 groups, with an iron-sulfur protein as acceptor"/>
    <property type="evidence" value="ECO:0007669"/>
    <property type="project" value="TreeGrafter"/>
</dbReference>
<feature type="domain" description="Coenzyme F420 hydrogenase/dehydrogenase beta subunit C-terminal" evidence="1">
    <location>
        <begin position="2"/>
        <end position="70"/>
    </location>
</feature>
<reference evidence="2" key="1">
    <citation type="journal article" date="2014" name="Front. Microbiol.">
        <title>High frequency of phylogenetically diverse reductive dehalogenase-homologous genes in deep subseafloor sedimentary metagenomes.</title>
        <authorList>
            <person name="Kawai M."/>
            <person name="Futagami T."/>
            <person name="Toyoda A."/>
            <person name="Takaki Y."/>
            <person name="Nishi S."/>
            <person name="Hori S."/>
            <person name="Arai W."/>
            <person name="Tsubouchi T."/>
            <person name="Morono Y."/>
            <person name="Uchiyama I."/>
            <person name="Ito T."/>
            <person name="Fujiyama A."/>
            <person name="Inagaki F."/>
            <person name="Takami H."/>
        </authorList>
    </citation>
    <scope>NUCLEOTIDE SEQUENCE</scope>
    <source>
        <strain evidence="2">Expedition CK06-06</strain>
    </source>
</reference>
<dbReference type="Pfam" id="PF04432">
    <property type="entry name" value="FrhB_FdhB_C"/>
    <property type="match status" value="1"/>
</dbReference>
<dbReference type="AlphaFoldDB" id="X1LJJ8"/>
<accession>X1LJJ8</accession>